<proteinExistence type="predicted"/>
<sequence length="95" mass="11203">MSRVESFKRARRYRAKCIMTLVLFFTLVFAGVCLSDYSVNMIMKNQSKIEIIKLEKKDDSYIMVDFMNLKLYLNTLYVKEDIERLKAGIQSFLGK</sequence>
<dbReference type="AlphaFoldDB" id="A0A369B8W7"/>
<dbReference type="EMBL" id="QPJT01000006">
    <property type="protein sequence ID" value="RCX17973.1"/>
    <property type="molecule type" value="Genomic_DNA"/>
</dbReference>
<reference evidence="1 2" key="1">
    <citation type="submission" date="2018-07" db="EMBL/GenBank/DDBJ databases">
        <title>Genomic Encyclopedia of Type Strains, Phase IV (KMG-IV): sequencing the most valuable type-strain genomes for metagenomic binning, comparative biology and taxonomic classification.</title>
        <authorList>
            <person name="Goeker M."/>
        </authorList>
    </citation>
    <scope>NUCLEOTIDE SEQUENCE [LARGE SCALE GENOMIC DNA]</scope>
    <source>
        <strain evidence="1 2">DSM 27016</strain>
    </source>
</reference>
<name>A0A369B8W7_9FIRM</name>
<keyword evidence="2" id="KW-1185">Reference proteome</keyword>
<gene>
    <name evidence="1" type="ORF">DFR58_106142</name>
</gene>
<dbReference type="Proteomes" id="UP000253034">
    <property type="component" value="Unassembled WGS sequence"/>
</dbReference>
<comment type="caution">
    <text evidence="1">The sequence shown here is derived from an EMBL/GenBank/DDBJ whole genome shotgun (WGS) entry which is preliminary data.</text>
</comment>
<organism evidence="1 2">
    <name type="scientific">Anaerobacterium chartisolvens</name>
    <dbReference type="NCBI Taxonomy" id="1297424"/>
    <lineage>
        <taxon>Bacteria</taxon>
        <taxon>Bacillati</taxon>
        <taxon>Bacillota</taxon>
        <taxon>Clostridia</taxon>
        <taxon>Eubacteriales</taxon>
        <taxon>Oscillospiraceae</taxon>
        <taxon>Anaerobacterium</taxon>
    </lineage>
</organism>
<evidence type="ECO:0000313" key="2">
    <source>
        <dbReference type="Proteomes" id="UP000253034"/>
    </source>
</evidence>
<evidence type="ECO:0000313" key="1">
    <source>
        <dbReference type="EMBL" id="RCX17973.1"/>
    </source>
</evidence>
<protein>
    <submittedName>
        <fullName evidence="1">Uncharacterized protein</fullName>
    </submittedName>
</protein>
<accession>A0A369B8W7</accession>